<dbReference type="PANTHER" id="PTHR47936">
    <property type="entry name" value="PPR_LONG DOMAIN-CONTAINING PROTEIN"/>
    <property type="match status" value="1"/>
</dbReference>
<dbReference type="Pfam" id="PF01535">
    <property type="entry name" value="PPR"/>
    <property type="match status" value="1"/>
</dbReference>
<proteinExistence type="predicted"/>
<accession>A0A0L0HP74</accession>
<feature type="repeat" description="PPR" evidence="2">
    <location>
        <begin position="598"/>
        <end position="632"/>
    </location>
</feature>
<evidence type="ECO:0000256" key="2">
    <source>
        <dbReference type="PROSITE-ProRule" id="PRU00708"/>
    </source>
</evidence>
<evidence type="ECO:0000313" key="4">
    <source>
        <dbReference type="Proteomes" id="UP000053201"/>
    </source>
</evidence>
<dbReference type="STRING" id="645134.A0A0L0HP74"/>
<dbReference type="GeneID" id="27685603"/>
<dbReference type="InParanoid" id="A0A0L0HP74"/>
<name>A0A0L0HP74_SPIPD</name>
<feature type="repeat" description="PPR" evidence="2">
    <location>
        <begin position="106"/>
        <end position="140"/>
    </location>
</feature>
<dbReference type="InterPro" id="IPR011990">
    <property type="entry name" value="TPR-like_helical_dom_sf"/>
</dbReference>
<evidence type="ECO:0000313" key="3">
    <source>
        <dbReference type="EMBL" id="KND02897.1"/>
    </source>
</evidence>
<dbReference type="AlphaFoldDB" id="A0A0L0HP74"/>
<reference evidence="3 4" key="1">
    <citation type="submission" date="2009-08" db="EMBL/GenBank/DDBJ databases">
        <title>The Genome Sequence of Spizellomyces punctatus strain DAOM BR117.</title>
        <authorList>
            <consortium name="The Broad Institute Genome Sequencing Platform"/>
            <person name="Russ C."/>
            <person name="Cuomo C."/>
            <person name="Shea T."/>
            <person name="Young S.K."/>
            <person name="Zeng Q."/>
            <person name="Koehrsen M."/>
            <person name="Haas B."/>
            <person name="Borodovsky M."/>
            <person name="Guigo R."/>
            <person name="Alvarado L."/>
            <person name="Berlin A."/>
            <person name="Bochicchio J."/>
            <person name="Borenstein D."/>
            <person name="Chapman S."/>
            <person name="Chen Z."/>
            <person name="Engels R."/>
            <person name="Freedman E."/>
            <person name="Gellesch M."/>
            <person name="Goldberg J."/>
            <person name="Griggs A."/>
            <person name="Gujja S."/>
            <person name="Heiman D."/>
            <person name="Hepburn T."/>
            <person name="Howarth C."/>
            <person name="Jen D."/>
            <person name="Larson L."/>
            <person name="Lewis B."/>
            <person name="Mehta T."/>
            <person name="Park D."/>
            <person name="Pearson M."/>
            <person name="Roberts A."/>
            <person name="Saif S."/>
            <person name="Shenoy N."/>
            <person name="Sisk P."/>
            <person name="Stolte C."/>
            <person name="Sykes S."/>
            <person name="Thomson T."/>
            <person name="Walk T."/>
            <person name="White J."/>
            <person name="Yandava C."/>
            <person name="Burger G."/>
            <person name="Gray M.W."/>
            <person name="Holland P.W.H."/>
            <person name="King N."/>
            <person name="Lang F.B.F."/>
            <person name="Roger A.J."/>
            <person name="Ruiz-Trillo I."/>
            <person name="Lander E."/>
            <person name="Nusbaum C."/>
        </authorList>
    </citation>
    <scope>NUCLEOTIDE SEQUENCE [LARGE SCALE GENOMIC DNA]</scope>
    <source>
        <strain evidence="3 4">DAOM BR117</strain>
    </source>
</reference>
<dbReference type="Proteomes" id="UP000053201">
    <property type="component" value="Unassembled WGS sequence"/>
</dbReference>
<dbReference type="RefSeq" id="XP_016610936.1">
    <property type="nucleotide sequence ID" value="XM_016750283.1"/>
</dbReference>
<dbReference type="PROSITE" id="PS51375">
    <property type="entry name" value="PPR"/>
    <property type="match status" value="2"/>
</dbReference>
<dbReference type="VEuPathDB" id="FungiDB:SPPG_01976"/>
<dbReference type="PANTHER" id="PTHR47936:SF1">
    <property type="entry name" value="PENTATRICOPEPTIDE REPEAT-CONTAINING PROTEIN GUN1, CHLOROPLASTIC"/>
    <property type="match status" value="1"/>
</dbReference>
<dbReference type="eggNOG" id="KOG4197">
    <property type="taxonomic scope" value="Eukaryota"/>
</dbReference>
<keyword evidence="4" id="KW-1185">Reference proteome</keyword>
<dbReference type="Pfam" id="PF13812">
    <property type="entry name" value="PPR_3"/>
    <property type="match status" value="2"/>
</dbReference>
<sequence>MKARSCLGGRKATSLLPCNRQRPSGCLLAASRHSHLGRQSVLARHDRTVIRPYTAVASLAPVTEASIASEGGQMRRLKKMQTLLSAENYDGVVHEFKRAAHRGNVSEDFFGVVLEACSRLGDLETAMRLLETMKLKGIPLSTDVYTTLLKAAAKGPNAVERVVRLLTILEKEAGDGSSLTENSYLVVAKTLLMSNERRYVKAALTVLERLQGKVDSTKILGLEILALGNLDEVEELSSRISSAPDSVISCDFWAYCTIALHRCTSVKDRHEKCVSAYSALLHAIDAQAKEHTFFDPERQDLIVMATRAVFDSIQTEGKLAEALTIRRQGQAVFRTMLITQRQRDQLYKELDSGTLRVLRAALIESLTRREAATSRRTLHQEWTTIVDNMRYRRVLQDADACYVVLDLHILASKDGLSSMENATQLFEDMKKEGLRPNREIYNLLMQGWASMESLDSEHRLRQVLQIFEALRRAGHIPDVGSYTALFTACAPLNEEMTRDVTSGQAAAVLEYELQMLREGVVHDAKSTHAIIDALLGLGQYEEATQRFVDMRLTGIPRDLELYNTMIWRCSLESSGRAALFAVKDLWYTMQREEHITPDPRTFEGLIRCCQRQGDVVSALRLVEDMGVRGITPDIMIYQIVLDMMEPWGDLVACERTTILKCIAQNGKV</sequence>
<organism evidence="3 4">
    <name type="scientific">Spizellomyces punctatus (strain DAOM BR117)</name>
    <dbReference type="NCBI Taxonomy" id="645134"/>
    <lineage>
        <taxon>Eukaryota</taxon>
        <taxon>Fungi</taxon>
        <taxon>Fungi incertae sedis</taxon>
        <taxon>Chytridiomycota</taxon>
        <taxon>Chytridiomycota incertae sedis</taxon>
        <taxon>Chytridiomycetes</taxon>
        <taxon>Spizellomycetales</taxon>
        <taxon>Spizellomycetaceae</taxon>
        <taxon>Spizellomyces</taxon>
    </lineage>
</organism>
<protein>
    <submittedName>
        <fullName evidence="3">Pentatricopeptide repeat domain-containing protein</fullName>
    </submittedName>
</protein>
<gene>
    <name evidence="3" type="ORF">SPPG_01976</name>
</gene>
<keyword evidence="1" id="KW-0677">Repeat</keyword>
<dbReference type="OrthoDB" id="185373at2759"/>
<dbReference type="NCBIfam" id="TIGR00756">
    <property type="entry name" value="PPR"/>
    <property type="match status" value="1"/>
</dbReference>
<dbReference type="Gene3D" id="1.25.40.10">
    <property type="entry name" value="Tetratricopeptide repeat domain"/>
    <property type="match status" value="3"/>
</dbReference>
<dbReference type="EMBL" id="KQ257452">
    <property type="protein sequence ID" value="KND02897.1"/>
    <property type="molecule type" value="Genomic_DNA"/>
</dbReference>
<evidence type="ECO:0000256" key="1">
    <source>
        <dbReference type="ARBA" id="ARBA00022737"/>
    </source>
</evidence>
<dbReference type="InterPro" id="IPR002885">
    <property type="entry name" value="PPR_rpt"/>
</dbReference>